<dbReference type="AlphaFoldDB" id="A0A5C3KIF7"/>
<feature type="transmembrane region" description="Helical" evidence="1">
    <location>
        <begin position="184"/>
        <end position="217"/>
    </location>
</feature>
<organism evidence="2 3">
    <name type="scientific">Coprinopsis marcescibilis</name>
    <name type="common">Agaric fungus</name>
    <name type="synonym">Psathyrella marcescibilis</name>
    <dbReference type="NCBI Taxonomy" id="230819"/>
    <lineage>
        <taxon>Eukaryota</taxon>
        <taxon>Fungi</taxon>
        <taxon>Dikarya</taxon>
        <taxon>Basidiomycota</taxon>
        <taxon>Agaricomycotina</taxon>
        <taxon>Agaricomycetes</taxon>
        <taxon>Agaricomycetidae</taxon>
        <taxon>Agaricales</taxon>
        <taxon>Agaricineae</taxon>
        <taxon>Psathyrellaceae</taxon>
        <taxon>Coprinopsis</taxon>
    </lineage>
</organism>
<keyword evidence="1" id="KW-0472">Membrane</keyword>
<dbReference type="EMBL" id="ML210331">
    <property type="protein sequence ID" value="TFK19657.1"/>
    <property type="molecule type" value="Genomic_DNA"/>
</dbReference>
<feature type="transmembrane region" description="Helical" evidence="1">
    <location>
        <begin position="21"/>
        <end position="40"/>
    </location>
</feature>
<keyword evidence="3" id="KW-1185">Reference proteome</keyword>
<evidence type="ECO:0000256" key="1">
    <source>
        <dbReference type="SAM" id="Phobius"/>
    </source>
</evidence>
<evidence type="ECO:0000313" key="3">
    <source>
        <dbReference type="Proteomes" id="UP000307440"/>
    </source>
</evidence>
<dbReference type="Proteomes" id="UP000307440">
    <property type="component" value="Unassembled WGS sequence"/>
</dbReference>
<keyword evidence="1" id="KW-0812">Transmembrane</keyword>
<feature type="transmembrane region" description="Helical" evidence="1">
    <location>
        <begin position="103"/>
        <end position="128"/>
    </location>
</feature>
<accession>A0A5C3KIF7</accession>
<proteinExistence type="predicted"/>
<dbReference type="OrthoDB" id="3339358at2759"/>
<gene>
    <name evidence="2" type="ORF">FA15DRAFT_674248</name>
</gene>
<evidence type="ECO:0000313" key="2">
    <source>
        <dbReference type="EMBL" id="TFK19657.1"/>
    </source>
</evidence>
<name>A0A5C3KIF7_COPMA</name>
<protein>
    <submittedName>
        <fullName evidence="2">Uncharacterized protein</fullName>
    </submittedName>
</protein>
<sequence length="578" mass="64287">MLLSVSWNLRQFQTARPVDFSWTKLLLVASVVLPTILALYDTEWSLPSFTPRDYLHDAKIISLLVAPFAGPQRISAALSRIIQAALLVRLPLSLQASYAGYGYVIWLGVGLARMVVGQVFTVSVGWAFPPLFRHWALYEPSGGFGPMIAVLSILQANGILPTEDPNLVDPWKFGNHSSDTNRPLLVALLIATLFCWLELAPWTYGVALLLAMCLQILRRVRHGLRSRQHKSVVAELPDVVTSKPTSDGHLVVTPSGGRGLSLQKSIILGLVSFALMELPFNLAGQFRRYNSPMPPSPFPSKPLLEILVLTYPRSDVAKHTAIMETTLNSYLPFLSSETRLSVYTQSQSHPALENTKRYFSSSMPNITFHVNRNKYPDAIDGHYLHLSEAFRWVSDQRPDHEPAEWIMLIEDDFPLCGGEVGYNAVREAMGLLEASRPTSTPGQILPPHRRAAWIGPGGSGIVIHHTWLSILQLLLRTHADTHSKLPSGETPRAPDQIVQDCILGRDPFCRYPNERVCPDLSGRLGECGLVITARQVMDHIGGMLTTNPNKSGNSDKWRCGWRHAYHGHHGVEVIPVDW</sequence>
<reference evidence="2 3" key="1">
    <citation type="journal article" date="2019" name="Nat. Ecol. Evol.">
        <title>Megaphylogeny resolves global patterns of mushroom evolution.</title>
        <authorList>
            <person name="Varga T."/>
            <person name="Krizsan K."/>
            <person name="Foldi C."/>
            <person name="Dima B."/>
            <person name="Sanchez-Garcia M."/>
            <person name="Sanchez-Ramirez S."/>
            <person name="Szollosi G.J."/>
            <person name="Szarkandi J.G."/>
            <person name="Papp V."/>
            <person name="Albert L."/>
            <person name="Andreopoulos W."/>
            <person name="Angelini C."/>
            <person name="Antonin V."/>
            <person name="Barry K.W."/>
            <person name="Bougher N.L."/>
            <person name="Buchanan P."/>
            <person name="Buyck B."/>
            <person name="Bense V."/>
            <person name="Catcheside P."/>
            <person name="Chovatia M."/>
            <person name="Cooper J."/>
            <person name="Damon W."/>
            <person name="Desjardin D."/>
            <person name="Finy P."/>
            <person name="Geml J."/>
            <person name="Haridas S."/>
            <person name="Hughes K."/>
            <person name="Justo A."/>
            <person name="Karasinski D."/>
            <person name="Kautmanova I."/>
            <person name="Kiss B."/>
            <person name="Kocsube S."/>
            <person name="Kotiranta H."/>
            <person name="LaButti K.M."/>
            <person name="Lechner B.E."/>
            <person name="Liimatainen K."/>
            <person name="Lipzen A."/>
            <person name="Lukacs Z."/>
            <person name="Mihaltcheva S."/>
            <person name="Morgado L.N."/>
            <person name="Niskanen T."/>
            <person name="Noordeloos M.E."/>
            <person name="Ohm R.A."/>
            <person name="Ortiz-Santana B."/>
            <person name="Ovrebo C."/>
            <person name="Racz N."/>
            <person name="Riley R."/>
            <person name="Savchenko A."/>
            <person name="Shiryaev A."/>
            <person name="Soop K."/>
            <person name="Spirin V."/>
            <person name="Szebenyi C."/>
            <person name="Tomsovsky M."/>
            <person name="Tulloss R.E."/>
            <person name="Uehling J."/>
            <person name="Grigoriev I.V."/>
            <person name="Vagvolgyi C."/>
            <person name="Papp T."/>
            <person name="Martin F.M."/>
            <person name="Miettinen O."/>
            <person name="Hibbett D.S."/>
            <person name="Nagy L.G."/>
        </authorList>
    </citation>
    <scope>NUCLEOTIDE SEQUENCE [LARGE SCALE GENOMIC DNA]</scope>
    <source>
        <strain evidence="2 3">CBS 121175</strain>
    </source>
</reference>
<dbReference type="STRING" id="230819.A0A5C3KIF7"/>
<keyword evidence="1" id="KW-1133">Transmembrane helix</keyword>